<feature type="region of interest" description="Disordered" evidence="1">
    <location>
        <begin position="274"/>
        <end position="361"/>
    </location>
</feature>
<keyword evidence="2" id="KW-1133">Transmembrane helix</keyword>
<dbReference type="EMBL" id="JABXXO010000013">
    <property type="protein sequence ID" value="KAF7761412.1"/>
    <property type="molecule type" value="Genomic_DNA"/>
</dbReference>
<feature type="region of interest" description="Disordered" evidence="1">
    <location>
        <begin position="373"/>
        <end position="452"/>
    </location>
</feature>
<keyword evidence="2" id="KW-0472">Membrane</keyword>
<name>A0A8H7EX02_AGABI</name>
<evidence type="ECO:0008006" key="6">
    <source>
        <dbReference type="Google" id="ProtNLM"/>
    </source>
</evidence>
<keyword evidence="2" id="KW-0812">Transmembrane</keyword>
<organism evidence="4 5">
    <name type="scientific">Agaricus bisporus var. burnettii</name>
    <dbReference type="NCBI Taxonomy" id="192524"/>
    <lineage>
        <taxon>Eukaryota</taxon>
        <taxon>Fungi</taxon>
        <taxon>Dikarya</taxon>
        <taxon>Basidiomycota</taxon>
        <taxon>Agaricomycotina</taxon>
        <taxon>Agaricomycetes</taxon>
        <taxon>Agaricomycetidae</taxon>
        <taxon>Agaricales</taxon>
        <taxon>Agaricineae</taxon>
        <taxon>Agaricaceae</taxon>
        <taxon>Agaricus</taxon>
    </lineage>
</organism>
<evidence type="ECO:0000256" key="3">
    <source>
        <dbReference type="SAM" id="SignalP"/>
    </source>
</evidence>
<accession>A0A8H7EX02</accession>
<feature type="compositionally biased region" description="Polar residues" evidence="1">
    <location>
        <begin position="438"/>
        <end position="452"/>
    </location>
</feature>
<feature type="signal peptide" evidence="3">
    <location>
        <begin position="1"/>
        <end position="22"/>
    </location>
</feature>
<proteinExistence type="predicted"/>
<feature type="compositionally biased region" description="Polar residues" evidence="1">
    <location>
        <begin position="312"/>
        <end position="321"/>
    </location>
</feature>
<comment type="caution">
    <text evidence="4">The sequence shown here is derived from an EMBL/GenBank/DDBJ whole genome shotgun (WGS) entry which is preliminary data.</text>
</comment>
<dbReference type="Proteomes" id="UP000629468">
    <property type="component" value="Unassembled WGS sequence"/>
</dbReference>
<evidence type="ECO:0000256" key="1">
    <source>
        <dbReference type="SAM" id="MobiDB-lite"/>
    </source>
</evidence>
<sequence length="517" mass="54901">MLPMLSPAVMVLLTFFIEGARSQLPDQEFTPTANPAPLPSSTQVLFLQNFNFPLTTCTVHNVSWSYNGPDTRLDIAATNVNVPQGPPPAPFPSRSVVTFADDDVVRALRPRAPDEINSFIARDLEASALHIPWKVSVPSGWYSIVVANGVERLDQTDPFFVQDGPDTSCLLGGHTSSSTSSPSPSSSDPASGAPQETVSPPAPVVSTSKDNHVGIIIGVVAGVVVALIVILIAFLCLRRRKHAQERPASVLPGAGLRRGWGGLGSFSSIHSVKPAPTSRDLAVTTREHTRHTEERAPRSSVSTPFSLEEKVSTSPVFSSRNPFDDTEGGITLATLPSNGRRSSSARSSLQQYPPRHNPSISAIVNSYDLETSTRSTDLSSSRHNSLSTAEMMPSYSSSSSSSASPTERNKAEHGSSGSQSGVRKTPRKPVPAYDPAVHTSSTPSPLVENTSPIALTPGTPIVSSISGQGHYAKKSQYAASNPEGIDRLPRKSSFGPGGIEGKPIHYLIPDMPLPKAN</sequence>
<evidence type="ECO:0000256" key="2">
    <source>
        <dbReference type="SAM" id="Phobius"/>
    </source>
</evidence>
<dbReference type="AlphaFoldDB" id="A0A8H7EX02"/>
<evidence type="ECO:0000313" key="4">
    <source>
        <dbReference type="EMBL" id="KAF7761412.1"/>
    </source>
</evidence>
<reference evidence="4 5" key="1">
    <citation type="journal article" name="Sci. Rep.">
        <title>Telomere-to-telomere assembled and centromere annotated genomes of the two main subspecies of the button mushroom Agaricus bisporus reveal especially polymorphic chromosome ends.</title>
        <authorList>
            <person name="Sonnenberg A.S.M."/>
            <person name="Sedaghat-Telgerd N."/>
            <person name="Lavrijssen B."/>
            <person name="Ohm R.A."/>
            <person name="Hendrickx P.M."/>
            <person name="Scholtmeijer K."/>
            <person name="Baars J.J.P."/>
            <person name="van Peer A."/>
        </authorList>
    </citation>
    <scope>NUCLEOTIDE SEQUENCE [LARGE SCALE GENOMIC DNA]</scope>
    <source>
        <strain evidence="4 5">H119_p4</strain>
    </source>
</reference>
<keyword evidence="3" id="KW-0732">Signal</keyword>
<feature type="region of interest" description="Disordered" evidence="1">
    <location>
        <begin position="472"/>
        <end position="517"/>
    </location>
</feature>
<feature type="compositionally biased region" description="Basic and acidic residues" evidence="1">
    <location>
        <begin position="285"/>
        <end position="297"/>
    </location>
</feature>
<feature type="chain" id="PRO_5034233153" description="Mid2 domain-containing protein" evidence="3">
    <location>
        <begin position="23"/>
        <end position="517"/>
    </location>
</feature>
<feature type="transmembrane region" description="Helical" evidence="2">
    <location>
        <begin position="213"/>
        <end position="237"/>
    </location>
</feature>
<evidence type="ECO:0000313" key="5">
    <source>
        <dbReference type="Proteomes" id="UP000629468"/>
    </source>
</evidence>
<gene>
    <name evidence="4" type="ORF">Agabi119p4_9404</name>
</gene>
<feature type="region of interest" description="Disordered" evidence="1">
    <location>
        <begin position="170"/>
        <end position="205"/>
    </location>
</feature>
<feature type="compositionally biased region" description="Low complexity" evidence="1">
    <location>
        <begin position="175"/>
        <end position="187"/>
    </location>
</feature>
<feature type="compositionally biased region" description="Low complexity" evidence="1">
    <location>
        <begin position="373"/>
        <end position="406"/>
    </location>
</feature>
<protein>
    <recommendedName>
        <fullName evidence="6">Mid2 domain-containing protein</fullName>
    </recommendedName>
</protein>